<dbReference type="NCBIfam" id="TIGR01168">
    <property type="entry name" value="YSIRK_signal"/>
    <property type="match status" value="1"/>
</dbReference>
<dbReference type="Pfam" id="PF04650">
    <property type="entry name" value="YSIRK_signal"/>
    <property type="match status" value="1"/>
</dbReference>
<feature type="domain" description="YSIRK Gram-positive signal peptide" evidence="3">
    <location>
        <begin position="19"/>
        <end position="41"/>
    </location>
</feature>
<sequence length="357" mass="39668">MFGKNNKKMRDLEQREKVTYYGIRKFTVGVVSVAISAAFLLSGQTRYVLADEQPAIESRNNKQLVVPKQEHADDGVNSKANNTQSVSKQATNTQLVTGQTDKISSGAQVKKAAPVAEKHSDKTQSAKEQTDSLADKTKANQSEKDEKGSTSKRMTEAQRKDLTQAVQSLKQQIEGLKTEDKKAVEEIVAAYIGAQAVLSDVNVNQTVGHAALESLKRTQSLAKQLVTLSHFQSRSAQTGDKYDVSDILNRASEHLRQERSIGQTRGNREYNEKLLGSYTELGGGGSGYDLYTQIFRNKRNGLFGQDPNFDGMNIANAEKDVWARVTPLEDGSGYFWEINFNLGRNEHQHPKYFFHCA</sequence>
<dbReference type="EMBL" id="AEHQ01000059">
    <property type="protein sequence ID" value="EFO70618.1"/>
    <property type="molecule type" value="Genomic_DNA"/>
</dbReference>
<gene>
    <name evidence="4" type="ORF">HMPREF9211_1527</name>
</gene>
<keyword evidence="1" id="KW-0732">Signal</keyword>
<evidence type="ECO:0000259" key="3">
    <source>
        <dbReference type="Pfam" id="PF04650"/>
    </source>
</evidence>
<comment type="caution">
    <text evidence="4">The sequence shown here is derived from an EMBL/GenBank/DDBJ whole genome shotgun (WGS) entry which is preliminary data.</text>
</comment>
<evidence type="ECO:0000313" key="5">
    <source>
        <dbReference type="Proteomes" id="UP000003648"/>
    </source>
</evidence>
<protein>
    <submittedName>
        <fullName evidence="4">Gram-positive signal peptide protein, YSIRK family</fullName>
    </submittedName>
</protein>
<accession>E1NTB6</accession>
<proteinExistence type="predicted"/>
<name>E1NTB6_9LACO</name>
<evidence type="ECO:0000256" key="1">
    <source>
        <dbReference type="ARBA" id="ARBA00022729"/>
    </source>
</evidence>
<dbReference type="InterPro" id="IPR005877">
    <property type="entry name" value="YSIRK_signal_dom"/>
</dbReference>
<organism evidence="4 5">
    <name type="scientific">Lactobacillus iners LactinV 01V1-a</name>
    <dbReference type="NCBI Taxonomy" id="879297"/>
    <lineage>
        <taxon>Bacteria</taxon>
        <taxon>Bacillati</taxon>
        <taxon>Bacillota</taxon>
        <taxon>Bacilli</taxon>
        <taxon>Lactobacillales</taxon>
        <taxon>Lactobacillaceae</taxon>
        <taxon>Lactobacillus</taxon>
    </lineage>
</organism>
<reference evidence="4 5" key="1">
    <citation type="submission" date="2010-09" db="EMBL/GenBank/DDBJ databases">
        <authorList>
            <person name="Durkin A.S."/>
            <person name="Madupu R."/>
            <person name="Torralba M."/>
            <person name="Gillis M."/>
            <person name="Methe B."/>
            <person name="Sutton G."/>
            <person name="Nelson K.E."/>
        </authorList>
    </citation>
    <scope>NUCLEOTIDE SEQUENCE [LARGE SCALE GENOMIC DNA]</scope>
    <source>
        <strain evidence="4 5">LactinV 01V1-a</strain>
    </source>
</reference>
<dbReference type="Proteomes" id="UP000003648">
    <property type="component" value="Unassembled WGS sequence"/>
</dbReference>
<dbReference type="AlphaFoldDB" id="E1NTB6"/>
<feature type="compositionally biased region" description="Polar residues" evidence="2">
    <location>
        <begin position="78"/>
        <end position="107"/>
    </location>
</feature>
<feature type="compositionally biased region" description="Basic and acidic residues" evidence="2">
    <location>
        <begin position="116"/>
        <end position="162"/>
    </location>
</feature>
<evidence type="ECO:0000313" key="4">
    <source>
        <dbReference type="EMBL" id="EFO70618.1"/>
    </source>
</evidence>
<feature type="region of interest" description="Disordered" evidence="2">
    <location>
        <begin position="60"/>
        <end position="162"/>
    </location>
</feature>
<evidence type="ECO:0000256" key="2">
    <source>
        <dbReference type="SAM" id="MobiDB-lite"/>
    </source>
</evidence>